<evidence type="ECO:0000259" key="1">
    <source>
        <dbReference type="Pfam" id="PF08787"/>
    </source>
</evidence>
<feature type="domain" description="Alginate lyase 2" evidence="1">
    <location>
        <begin position="10"/>
        <end position="193"/>
    </location>
</feature>
<dbReference type="SUPFAM" id="SSF49899">
    <property type="entry name" value="Concanavalin A-like lectins/glucanases"/>
    <property type="match status" value="1"/>
</dbReference>
<accession>A0ABQ5Y1A8</accession>
<name>A0ABQ5Y1A8_9VIBR</name>
<dbReference type="Gene3D" id="2.60.120.200">
    <property type="match status" value="1"/>
</dbReference>
<comment type="caution">
    <text evidence="2">The sequence shown here is derived from an EMBL/GenBank/DDBJ whole genome shotgun (WGS) entry which is preliminary data.</text>
</comment>
<gene>
    <name evidence="2" type="ORF">GCM10007906_14470</name>
</gene>
<protein>
    <recommendedName>
        <fullName evidence="1">Alginate lyase 2 domain-containing protein</fullName>
    </recommendedName>
</protein>
<dbReference type="InterPro" id="IPR014895">
    <property type="entry name" value="Alginate_lyase_2"/>
</dbReference>
<dbReference type="EMBL" id="BSOE01000019">
    <property type="protein sequence ID" value="GLR03860.1"/>
    <property type="molecule type" value="Genomic_DNA"/>
</dbReference>
<dbReference type="InterPro" id="IPR013320">
    <property type="entry name" value="ConA-like_dom_sf"/>
</dbReference>
<proteinExistence type="predicted"/>
<dbReference type="Proteomes" id="UP001156669">
    <property type="component" value="Unassembled WGS sequence"/>
</dbReference>
<sequence length="200" mass="22929">MINQGEFEGQHNKYFYVPDSGHSWMTFEVTGDHARSELRQITTWYTSEPSKVNKMIGNTLIMEPQSGSVDEITFMQVHDVKDNGNAINKPLVRLVWLREYQGVENHYWAVIKADACESCNNYDKIDLGEYRDSAVKFEIRLGNNELSIKRDGVTHSDINGYDVTYWGELESHFKAGVYNQTSGTGVVQFESLNYYSESTN</sequence>
<reference evidence="3" key="1">
    <citation type="journal article" date="2019" name="Int. J. Syst. Evol. Microbiol.">
        <title>The Global Catalogue of Microorganisms (GCM) 10K type strain sequencing project: providing services to taxonomists for standard genome sequencing and annotation.</title>
        <authorList>
            <consortium name="The Broad Institute Genomics Platform"/>
            <consortium name="The Broad Institute Genome Sequencing Center for Infectious Disease"/>
            <person name="Wu L."/>
            <person name="Ma J."/>
        </authorList>
    </citation>
    <scope>NUCLEOTIDE SEQUENCE [LARGE SCALE GENOMIC DNA]</scope>
    <source>
        <strain evidence="3">NBRC 110633</strain>
    </source>
</reference>
<evidence type="ECO:0000313" key="2">
    <source>
        <dbReference type="EMBL" id="GLR03860.1"/>
    </source>
</evidence>
<dbReference type="Pfam" id="PF08787">
    <property type="entry name" value="Alginate_lyase2"/>
    <property type="match status" value="1"/>
</dbReference>
<keyword evidence="3" id="KW-1185">Reference proteome</keyword>
<organism evidence="2 3">
    <name type="scientific">Vibrio hyugaensis</name>
    <dbReference type="NCBI Taxonomy" id="1534743"/>
    <lineage>
        <taxon>Bacteria</taxon>
        <taxon>Pseudomonadati</taxon>
        <taxon>Pseudomonadota</taxon>
        <taxon>Gammaproteobacteria</taxon>
        <taxon>Vibrionales</taxon>
        <taxon>Vibrionaceae</taxon>
        <taxon>Vibrio</taxon>
    </lineage>
</organism>
<evidence type="ECO:0000313" key="3">
    <source>
        <dbReference type="Proteomes" id="UP001156669"/>
    </source>
</evidence>